<sequence>MKKKILLSASALLFFTTAAYSQIGINTPDPHATLEVSSEPGTSSKTDGFIAPKLKGSELKAKDALYGSHQEGTIVYITEMLSSGETTPKTRNVVNTGYYYFNGTVWMRFNDLGTAPLMVTAFNGSGAPVPGVIITEGVYQKLSFPKVNIGTDSSIGIWNSSGDEFTVVKKGGVYDCHCSEDGECYSVWISITYYSWRDSDRFIRSYSIGVWSPAST</sequence>
<name>A0A1M5DNG0_9FLAO</name>
<reference evidence="3" key="1">
    <citation type="submission" date="2016-11" db="EMBL/GenBank/DDBJ databases">
        <authorList>
            <person name="Varghese N."/>
            <person name="Submissions S."/>
        </authorList>
    </citation>
    <scope>NUCLEOTIDE SEQUENCE [LARGE SCALE GENOMIC DNA]</scope>
    <source>
        <strain evidence="3">YR203</strain>
    </source>
</reference>
<evidence type="ECO:0000313" key="2">
    <source>
        <dbReference type="EMBL" id="SHF68510.1"/>
    </source>
</evidence>
<organism evidence="2 3">
    <name type="scientific">Chryseobacterium vrystaatense</name>
    <dbReference type="NCBI Taxonomy" id="307480"/>
    <lineage>
        <taxon>Bacteria</taxon>
        <taxon>Pseudomonadati</taxon>
        <taxon>Bacteroidota</taxon>
        <taxon>Flavobacteriia</taxon>
        <taxon>Flavobacteriales</taxon>
        <taxon>Weeksellaceae</taxon>
        <taxon>Chryseobacterium group</taxon>
        <taxon>Chryseobacterium</taxon>
    </lineage>
</organism>
<protein>
    <submittedName>
        <fullName evidence="2">Uncharacterized protein</fullName>
    </submittedName>
</protein>
<dbReference type="RefSeq" id="WP_073174058.1">
    <property type="nucleotide sequence ID" value="NZ_FQVE01000003.1"/>
</dbReference>
<feature type="chain" id="PRO_5012747913" evidence="1">
    <location>
        <begin position="22"/>
        <end position="216"/>
    </location>
</feature>
<accession>A0A1M5DNG0</accession>
<evidence type="ECO:0000313" key="3">
    <source>
        <dbReference type="Proteomes" id="UP000184108"/>
    </source>
</evidence>
<gene>
    <name evidence="2" type="ORF">SAMN02787073_2663</name>
</gene>
<feature type="signal peptide" evidence="1">
    <location>
        <begin position="1"/>
        <end position="21"/>
    </location>
</feature>
<dbReference type="Proteomes" id="UP000184108">
    <property type="component" value="Unassembled WGS sequence"/>
</dbReference>
<dbReference type="AlphaFoldDB" id="A0A1M5DNG0"/>
<evidence type="ECO:0000256" key="1">
    <source>
        <dbReference type="SAM" id="SignalP"/>
    </source>
</evidence>
<proteinExistence type="predicted"/>
<dbReference type="EMBL" id="FQVE01000003">
    <property type="protein sequence ID" value="SHF68510.1"/>
    <property type="molecule type" value="Genomic_DNA"/>
</dbReference>
<keyword evidence="1" id="KW-0732">Signal</keyword>